<evidence type="ECO:0000313" key="5">
    <source>
        <dbReference type="EMBL" id="GMG38001.1"/>
    </source>
</evidence>
<dbReference type="EMBL" id="BSXU01002490">
    <property type="protein sequence ID" value="GMG38001.1"/>
    <property type="molecule type" value="Genomic_DNA"/>
</dbReference>
<dbReference type="CDD" id="cd13637">
    <property type="entry name" value="PBP2_Ca3427_like"/>
    <property type="match status" value="1"/>
</dbReference>
<keyword evidence="3" id="KW-0732">Signal</keyword>
<organism evidence="5 6">
    <name type="scientific">Ambrosiozyma monospora</name>
    <name type="common">Yeast</name>
    <name type="synonym">Endomycopsis monosporus</name>
    <dbReference type="NCBI Taxonomy" id="43982"/>
    <lineage>
        <taxon>Eukaryota</taxon>
        <taxon>Fungi</taxon>
        <taxon>Dikarya</taxon>
        <taxon>Ascomycota</taxon>
        <taxon>Saccharomycotina</taxon>
        <taxon>Pichiomycetes</taxon>
        <taxon>Pichiales</taxon>
        <taxon>Pichiaceae</taxon>
        <taxon>Ambrosiozyma</taxon>
    </lineage>
</organism>
<evidence type="ECO:0000259" key="4">
    <source>
        <dbReference type="Pfam" id="PF22384"/>
    </source>
</evidence>
<proteinExistence type="inferred from homology"/>
<keyword evidence="6" id="KW-1185">Reference proteome</keyword>
<evidence type="ECO:0000256" key="2">
    <source>
        <dbReference type="ARBA" id="ARBA00010742"/>
    </source>
</evidence>
<dbReference type="InterPro" id="IPR054364">
    <property type="entry name" value="Ca3427-like_PBP2"/>
</dbReference>
<evidence type="ECO:0000256" key="3">
    <source>
        <dbReference type="ARBA" id="ARBA00022729"/>
    </source>
</evidence>
<comment type="subcellular location">
    <subcellularLocation>
        <location evidence="1">Periplasm</location>
    </subcellularLocation>
</comment>
<feature type="domain" description="Ca3427-like PBP 2" evidence="4">
    <location>
        <begin position="89"/>
        <end position="188"/>
    </location>
</feature>
<reference evidence="5" key="1">
    <citation type="submission" date="2023-04" db="EMBL/GenBank/DDBJ databases">
        <title>Ambrosiozyma monospora NBRC 1965.</title>
        <authorList>
            <person name="Ichikawa N."/>
            <person name="Sato H."/>
            <person name="Tonouchi N."/>
        </authorList>
    </citation>
    <scope>NUCLEOTIDE SEQUENCE</scope>
    <source>
        <strain evidence="5">NBRC 1965</strain>
    </source>
</reference>
<dbReference type="PANTHER" id="PTHR30024">
    <property type="entry name" value="ALIPHATIC SULFONATES-BINDING PROTEIN-RELATED"/>
    <property type="match status" value="1"/>
</dbReference>
<sequence length="298" mass="33670">MATSIKLGFVPEHFSTPIHYAQIKKFFDDSAIKVELIEYPSGSGHLIQSLKNKEIDYAIGLTEAFVRGICNGDDKYQILGTYVESPLCWSISTGANRDELTSKDQLKGKKIGVSRIGSGSYVMSFVLGLQSDFPEPFFQDFVVLDNFKNLRDSVNLKEGTETSDAFMWEYFTTKKYYDNKEVKKIGEIYTPWPSWVIVGSVDNDKKVDTALLSGLQAGIDYFNANPEESVKFINDNLDYSLEDAKEWLKSVKFSKDVSKLDYQKSIANTTSVLTKANVVTESADILNERLRKFVVQKQ</sequence>
<dbReference type="Proteomes" id="UP001165063">
    <property type="component" value="Unassembled WGS sequence"/>
</dbReference>
<accession>A0A9W6YZ96</accession>
<gene>
    <name evidence="5" type="ORF">Amon01_000490000</name>
</gene>
<dbReference type="Pfam" id="PF22384">
    <property type="entry name" value="PBP2_Ca3427_like"/>
    <property type="match status" value="1"/>
</dbReference>
<evidence type="ECO:0000256" key="1">
    <source>
        <dbReference type="ARBA" id="ARBA00004418"/>
    </source>
</evidence>
<protein>
    <submittedName>
        <fullName evidence="5">Unnamed protein product</fullName>
    </submittedName>
</protein>
<dbReference type="OrthoDB" id="1363at2759"/>
<name>A0A9W6YZ96_AMBMO</name>
<dbReference type="PANTHER" id="PTHR30024:SF47">
    <property type="entry name" value="TAURINE-BINDING PERIPLASMIC PROTEIN"/>
    <property type="match status" value="1"/>
</dbReference>
<dbReference type="SUPFAM" id="SSF53850">
    <property type="entry name" value="Periplasmic binding protein-like II"/>
    <property type="match status" value="1"/>
</dbReference>
<dbReference type="GO" id="GO:0042597">
    <property type="term" value="C:periplasmic space"/>
    <property type="evidence" value="ECO:0007669"/>
    <property type="project" value="UniProtKB-SubCell"/>
</dbReference>
<evidence type="ECO:0000313" key="6">
    <source>
        <dbReference type="Proteomes" id="UP001165063"/>
    </source>
</evidence>
<comment type="caution">
    <text evidence="5">The sequence shown here is derived from an EMBL/GenBank/DDBJ whole genome shotgun (WGS) entry which is preliminary data.</text>
</comment>
<comment type="similarity">
    <text evidence="2">Belongs to the bacterial solute-binding protein SsuA/TauA family.</text>
</comment>
<dbReference type="Gene3D" id="3.40.190.10">
    <property type="entry name" value="Periplasmic binding protein-like II"/>
    <property type="match status" value="2"/>
</dbReference>
<dbReference type="AlphaFoldDB" id="A0A9W6YZ96"/>